<keyword evidence="3" id="KW-1185">Reference proteome</keyword>
<feature type="region of interest" description="Disordered" evidence="1">
    <location>
        <begin position="136"/>
        <end position="178"/>
    </location>
</feature>
<accession>A0A8H6KL29</accession>
<name>A0A8H6KL29_9PEZI</name>
<organism evidence="2 3">
    <name type="scientific">Colletotrichum musicola</name>
    <dbReference type="NCBI Taxonomy" id="2175873"/>
    <lineage>
        <taxon>Eukaryota</taxon>
        <taxon>Fungi</taxon>
        <taxon>Dikarya</taxon>
        <taxon>Ascomycota</taxon>
        <taxon>Pezizomycotina</taxon>
        <taxon>Sordariomycetes</taxon>
        <taxon>Hypocreomycetidae</taxon>
        <taxon>Glomerellales</taxon>
        <taxon>Glomerellaceae</taxon>
        <taxon>Colletotrichum</taxon>
        <taxon>Colletotrichum orchidearum species complex</taxon>
    </lineage>
</organism>
<proteinExistence type="predicted"/>
<comment type="caution">
    <text evidence="2">The sequence shown here is derived from an EMBL/GenBank/DDBJ whole genome shotgun (WGS) entry which is preliminary data.</text>
</comment>
<reference evidence="2" key="1">
    <citation type="journal article" date="2020" name="Phytopathology">
        <title>Genome Sequence Resources of Colletotrichum truncatum, C. plurivorum, C. musicola, and C. sojae: Four Species Pathogenic to Soybean (Glycine max).</title>
        <authorList>
            <person name="Rogerio F."/>
            <person name="Boufleur T.R."/>
            <person name="Ciampi-Guillardi M."/>
            <person name="Sukno S.A."/>
            <person name="Thon M.R."/>
            <person name="Massola Junior N.S."/>
            <person name="Baroncelli R."/>
        </authorList>
    </citation>
    <scope>NUCLEOTIDE SEQUENCE</scope>
    <source>
        <strain evidence="2">LFN0074</strain>
    </source>
</reference>
<sequence>MLTPAAHRGPVLLTGGRGVLGLIPMEPIGSSMPDPALQEVHECRARRWWRGLRRPWPKLDLKVMSRTSAGAEEQGIVVRIAWAGMNQETCSMGRGSAQASRAAAVVRRARPRPGLAKWRTIVQPSADINPCALGRQGKGSGGHEMGEKRHKVATSGLDDESVEQDLTGGDMTGGDMTGNGRPRSGWLAGKAGITVVTFPAYLQLRRGGQEIPNGNPEVSLRCAGCGRHRKKETSININLLPLGIINIVKFSPRETEHYLGNME</sequence>
<evidence type="ECO:0000256" key="1">
    <source>
        <dbReference type="SAM" id="MobiDB-lite"/>
    </source>
</evidence>
<gene>
    <name evidence="2" type="ORF">CMUS01_06692</name>
</gene>
<evidence type="ECO:0000313" key="3">
    <source>
        <dbReference type="Proteomes" id="UP000639643"/>
    </source>
</evidence>
<dbReference type="EMBL" id="WIGM01000224">
    <property type="protein sequence ID" value="KAF6833055.1"/>
    <property type="molecule type" value="Genomic_DNA"/>
</dbReference>
<protein>
    <submittedName>
        <fullName evidence="2">Uncharacterized protein</fullName>
    </submittedName>
</protein>
<dbReference type="AlphaFoldDB" id="A0A8H6KL29"/>
<dbReference type="Proteomes" id="UP000639643">
    <property type="component" value="Unassembled WGS sequence"/>
</dbReference>
<evidence type="ECO:0000313" key="2">
    <source>
        <dbReference type="EMBL" id="KAF6833055.1"/>
    </source>
</evidence>